<dbReference type="InterPro" id="IPR021848">
    <property type="entry name" value="HODM_asu-like"/>
</dbReference>
<reference evidence="1 2" key="1">
    <citation type="submission" date="2016-10" db="EMBL/GenBank/DDBJ databases">
        <title>Genome sequence of Planktotalea frisia SH6-1.</title>
        <authorList>
            <person name="Poehlein A."/>
            <person name="Bakenhus I."/>
            <person name="Voget S."/>
            <person name="Brinkhoff T."/>
            <person name="Simon M."/>
        </authorList>
    </citation>
    <scope>NUCLEOTIDE SEQUENCE [LARGE SCALE GENOMIC DNA]</scope>
    <source>
        <strain evidence="1 2">SH6-1</strain>
    </source>
</reference>
<evidence type="ECO:0000313" key="2">
    <source>
        <dbReference type="Proteomes" id="UP000184514"/>
    </source>
</evidence>
<sequence length="233" mass="26633">MRIERALPGIQPLEMSDWLRVDDAYAAQMRMRSKLMTGKGHAVRAAVQGSEAAIQETLDLTIKQIQTLEGFHFDGGQMRCPDGRLVDLTGDPLYVMGHLIQEDICILEKPRGSDEHILSAAILCFPSHWTLSEKIGKPMGRIHEPVADYDENIRRRVQRLFDGVKVDRPLWRFNRAYAGASLFQPRLEKDYEPTDLEASRDFLRSERQCLIRLPKSQAVVFSIHTYVIDLRSA</sequence>
<comment type="caution">
    <text evidence="1">The sequence shown here is derived from an EMBL/GenBank/DDBJ whole genome shotgun (WGS) entry which is preliminary data.</text>
</comment>
<keyword evidence="2" id="KW-1185">Reference proteome</keyword>
<accession>A0A1L9P2D6</accession>
<evidence type="ECO:0008006" key="3">
    <source>
        <dbReference type="Google" id="ProtNLM"/>
    </source>
</evidence>
<dbReference type="STRING" id="696762.PFRI_00720"/>
<proteinExistence type="predicted"/>
<dbReference type="Proteomes" id="UP000184514">
    <property type="component" value="Unassembled WGS sequence"/>
</dbReference>
<gene>
    <name evidence="1" type="ORF">PFRI_00720</name>
</gene>
<dbReference type="EMBL" id="MLCB01000006">
    <property type="protein sequence ID" value="OJI95685.1"/>
    <property type="molecule type" value="Genomic_DNA"/>
</dbReference>
<evidence type="ECO:0000313" key="1">
    <source>
        <dbReference type="EMBL" id="OJI95685.1"/>
    </source>
</evidence>
<dbReference type="Pfam" id="PF11927">
    <property type="entry name" value="HODM_asu-like"/>
    <property type="match status" value="1"/>
</dbReference>
<organism evidence="1 2">
    <name type="scientific">Planktotalea frisia</name>
    <dbReference type="NCBI Taxonomy" id="696762"/>
    <lineage>
        <taxon>Bacteria</taxon>
        <taxon>Pseudomonadati</taxon>
        <taxon>Pseudomonadota</taxon>
        <taxon>Alphaproteobacteria</taxon>
        <taxon>Rhodobacterales</taxon>
        <taxon>Paracoccaceae</taxon>
        <taxon>Planktotalea</taxon>
    </lineage>
</organism>
<protein>
    <recommendedName>
        <fullName evidence="3">DUF3445 domain-containing protein</fullName>
    </recommendedName>
</protein>
<name>A0A1L9P2D6_9RHOB</name>
<dbReference type="AlphaFoldDB" id="A0A1L9P2D6"/>